<dbReference type="InterPro" id="IPR005135">
    <property type="entry name" value="Endo/exonuclease/phosphatase"/>
</dbReference>
<proteinExistence type="predicted"/>
<sequence>MCLAQAKVAKVIQNTNKERGSFRSENSRDESNSDNEDVFWKGHKMERGRIEDWIGKQLEEMSSKRKRRVRRCSSVYLETSVRDVRAKRKRGRGKQSTQQMEGKPIPTFLPNPNGKVVGDSIGDSGIQNCNRSLKKQWQNKLAKEIWDLATQLGAMAEDDNEVIQRIEEMEVRDRQASLTMVNRDDEANKKGTDDMEWVSKPFNGNSGGLLCVWNSKVLKKEEVIEGDNFIGVFGLWGAEKTPVYILNVYSPCQLASKRALWEQLQGLINNRRGNWCLAGDYNAVRRLIDLPLVGRKYTWYNSNGQYMSRIDRFLLSEEWTTKWSDVKQWGLRRSVSNHCPVLLRNECVDWGPKPFKYYDAWLEQPGCKEVITNAWTNNEVSGWNGFKLKEKLKRTKQVLKEWSYQMNTEMDSKIKEAETVIAAIDKKGEQNQLSATDVDKRRNNFIDLWKNLRIKERMWQQKSRKLWLKEGDANTKFFHKCVKGRWRRNEISSIRINGKQYTEVEEIKEGVAKYFQEMFTEEKWKRPKLDGISFKQITKEDNELLTVAFLEQEIKEAIWNCDSSKAPGPDGFNFRFIKMMWEVIKPDVVGFVQEFQKHGRLVKGSNASFIVLIPKTESPQGIEEYKLISLIGVMYKVISKLLTNRLRKVLSKVIGEQQMAFIKGRQLVDGVVIANEVIDEAKRKKKKCFLFKVDFEKAYDKVCWEFIDYMMMRMGFSATWRKWIQECLKSSSVSILINGSSTKQFSVNRGICQGDPLSLFLFLIVVEGLNDLVSSTVEKKRNSQLMGVGVEQNWRSKMAYRLCCKEGEFPFKYLGIPIGGSHRRVAMWQPLVDSVKRKLASWKGRHLSMGGRIMLINSVLSSLPVFLISVFIIPKEEGGLGVKDLRKFNMALVGKWWGRLAENRDSLWKKFLVEKYGKRGGHWQDWIIGNNGARSIWWKDVCGLNTMDGECVGWLREGFRINIDAHVQPNGKRKRRIMGMESNMEEKVVRVGSRRDDGTAEHDKRYEAYALLTKKEKGSTGTTIFTRIWNFALPSKISAFNWQLLLDRIPTKKNLLRRGITKDMRESKCEICAEEEEDTTHLFLSCRIARWLWKACAKWWGTKFSLEVDCRNTFQKLGEPSIKEGWDCIWNSFV</sequence>
<dbReference type="InterPro" id="IPR036691">
    <property type="entry name" value="Endo/exonu/phosph_ase_sf"/>
</dbReference>
<feature type="domain" description="Reverse transcriptase" evidence="2">
    <location>
        <begin position="613"/>
        <end position="775"/>
    </location>
</feature>
<dbReference type="EMBL" id="BPVZ01000072">
    <property type="protein sequence ID" value="GKV26409.1"/>
    <property type="molecule type" value="Genomic_DNA"/>
</dbReference>
<dbReference type="Proteomes" id="UP001054252">
    <property type="component" value="Unassembled WGS sequence"/>
</dbReference>
<dbReference type="CDD" id="cd01650">
    <property type="entry name" value="RT_nLTR_like"/>
    <property type="match status" value="1"/>
</dbReference>
<keyword evidence="6" id="KW-1185">Reference proteome</keyword>
<dbReference type="AlphaFoldDB" id="A0AAV5KPA2"/>
<dbReference type="InterPro" id="IPR000477">
    <property type="entry name" value="RT_dom"/>
</dbReference>
<dbReference type="Pfam" id="PF00078">
    <property type="entry name" value="RVT_1"/>
    <property type="match status" value="1"/>
</dbReference>
<dbReference type="SUPFAM" id="SSF56672">
    <property type="entry name" value="DNA/RNA polymerases"/>
    <property type="match status" value="1"/>
</dbReference>
<dbReference type="PANTHER" id="PTHR33116">
    <property type="entry name" value="REVERSE TRANSCRIPTASE ZINC-BINDING DOMAIN-CONTAINING PROTEIN-RELATED-RELATED"/>
    <property type="match status" value="1"/>
</dbReference>
<dbReference type="InterPro" id="IPR026960">
    <property type="entry name" value="RVT-Znf"/>
</dbReference>
<feature type="domain" description="Reverse transcriptase zinc-binding" evidence="4">
    <location>
        <begin position="1008"/>
        <end position="1093"/>
    </location>
</feature>
<feature type="region of interest" description="Disordered" evidence="1">
    <location>
        <begin position="17"/>
        <end position="40"/>
    </location>
</feature>
<gene>
    <name evidence="5" type="ORF">SLEP1_g35723</name>
</gene>
<dbReference type="Pfam" id="PF03372">
    <property type="entry name" value="Exo_endo_phos"/>
    <property type="match status" value="1"/>
</dbReference>
<dbReference type="PANTHER" id="PTHR33116:SF78">
    <property type="entry name" value="OS12G0587133 PROTEIN"/>
    <property type="match status" value="1"/>
</dbReference>
<dbReference type="SUPFAM" id="SSF56219">
    <property type="entry name" value="DNase I-like"/>
    <property type="match status" value="1"/>
</dbReference>
<dbReference type="GO" id="GO:0003824">
    <property type="term" value="F:catalytic activity"/>
    <property type="evidence" value="ECO:0007669"/>
    <property type="project" value="InterPro"/>
</dbReference>
<evidence type="ECO:0000259" key="3">
    <source>
        <dbReference type="Pfam" id="PF03372"/>
    </source>
</evidence>
<reference evidence="5 6" key="1">
    <citation type="journal article" date="2021" name="Commun. Biol.">
        <title>The genome of Shorea leprosula (Dipterocarpaceae) highlights the ecological relevance of drought in aseasonal tropical rainforests.</title>
        <authorList>
            <person name="Ng K.K.S."/>
            <person name="Kobayashi M.J."/>
            <person name="Fawcett J.A."/>
            <person name="Hatakeyama M."/>
            <person name="Paape T."/>
            <person name="Ng C.H."/>
            <person name="Ang C.C."/>
            <person name="Tnah L.H."/>
            <person name="Lee C.T."/>
            <person name="Nishiyama T."/>
            <person name="Sese J."/>
            <person name="O'Brien M.J."/>
            <person name="Copetti D."/>
            <person name="Mohd Noor M.I."/>
            <person name="Ong R.C."/>
            <person name="Putra M."/>
            <person name="Sireger I.Z."/>
            <person name="Indrioko S."/>
            <person name="Kosugi Y."/>
            <person name="Izuno A."/>
            <person name="Isagi Y."/>
            <person name="Lee S.L."/>
            <person name="Shimizu K.K."/>
        </authorList>
    </citation>
    <scope>NUCLEOTIDE SEQUENCE [LARGE SCALE GENOMIC DNA]</scope>
    <source>
        <strain evidence="5">214</strain>
    </source>
</reference>
<protein>
    <recommendedName>
        <fullName evidence="7">Reverse transcriptase domain-containing protein</fullName>
    </recommendedName>
</protein>
<name>A0AAV5KPA2_9ROSI</name>
<dbReference type="Gene3D" id="3.60.10.10">
    <property type="entry name" value="Endonuclease/exonuclease/phosphatase"/>
    <property type="match status" value="1"/>
</dbReference>
<dbReference type="InterPro" id="IPR043502">
    <property type="entry name" value="DNA/RNA_pol_sf"/>
</dbReference>
<comment type="caution">
    <text evidence="5">The sequence shown here is derived from an EMBL/GenBank/DDBJ whole genome shotgun (WGS) entry which is preliminary data.</text>
</comment>
<evidence type="ECO:0000313" key="6">
    <source>
        <dbReference type="Proteomes" id="UP001054252"/>
    </source>
</evidence>
<evidence type="ECO:0000259" key="2">
    <source>
        <dbReference type="Pfam" id="PF00078"/>
    </source>
</evidence>
<evidence type="ECO:0000313" key="5">
    <source>
        <dbReference type="EMBL" id="GKV26409.1"/>
    </source>
</evidence>
<feature type="compositionally biased region" description="Basic and acidic residues" evidence="1">
    <location>
        <begin position="17"/>
        <end position="31"/>
    </location>
</feature>
<evidence type="ECO:0008006" key="7">
    <source>
        <dbReference type="Google" id="ProtNLM"/>
    </source>
</evidence>
<organism evidence="5 6">
    <name type="scientific">Rubroshorea leprosula</name>
    <dbReference type="NCBI Taxonomy" id="152421"/>
    <lineage>
        <taxon>Eukaryota</taxon>
        <taxon>Viridiplantae</taxon>
        <taxon>Streptophyta</taxon>
        <taxon>Embryophyta</taxon>
        <taxon>Tracheophyta</taxon>
        <taxon>Spermatophyta</taxon>
        <taxon>Magnoliopsida</taxon>
        <taxon>eudicotyledons</taxon>
        <taxon>Gunneridae</taxon>
        <taxon>Pentapetalae</taxon>
        <taxon>rosids</taxon>
        <taxon>malvids</taxon>
        <taxon>Malvales</taxon>
        <taxon>Dipterocarpaceae</taxon>
        <taxon>Rubroshorea</taxon>
    </lineage>
</organism>
<evidence type="ECO:0000256" key="1">
    <source>
        <dbReference type="SAM" id="MobiDB-lite"/>
    </source>
</evidence>
<dbReference type="Pfam" id="PF13966">
    <property type="entry name" value="zf-RVT"/>
    <property type="match status" value="1"/>
</dbReference>
<evidence type="ECO:0000259" key="4">
    <source>
        <dbReference type="Pfam" id="PF13966"/>
    </source>
</evidence>
<feature type="domain" description="Endonuclease/exonuclease/phosphatase" evidence="3">
    <location>
        <begin position="170"/>
        <end position="328"/>
    </location>
</feature>
<accession>A0AAV5KPA2</accession>
<feature type="region of interest" description="Disordered" evidence="1">
    <location>
        <begin position="85"/>
        <end position="113"/>
    </location>
</feature>